<dbReference type="InterPro" id="IPR020845">
    <property type="entry name" value="AMP-binding_CS"/>
</dbReference>
<dbReference type="CDD" id="cd19540">
    <property type="entry name" value="LCL_NRPS-like"/>
    <property type="match status" value="4"/>
</dbReference>
<dbReference type="InterPro" id="IPR045851">
    <property type="entry name" value="AMP-bd_C_sf"/>
</dbReference>
<dbReference type="InterPro" id="IPR001242">
    <property type="entry name" value="Condensation_dom"/>
</dbReference>
<reference evidence="6 7" key="1">
    <citation type="submission" date="2023-01" db="EMBL/GenBank/DDBJ databases">
        <title>Xanthomonas hawaiianensis sp. nov. isolated from Araceae family in Hawaii.</title>
        <authorList>
            <person name="Chunag S.-C."/>
            <person name="Dobhal S."/>
            <person name="Alvarez A."/>
            <person name="Arif M."/>
        </authorList>
    </citation>
    <scope>NUCLEOTIDE SEQUENCE [LARGE SCALE GENOMIC DNA]</scope>
    <source>
        <strain evidence="6 7">A2111</strain>
    </source>
</reference>
<protein>
    <submittedName>
        <fullName evidence="6">Non-ribosomal peptide synthase/polyketide synthase</fullName>
    </submittedName>
</protein>
<dbReference type="PANTHER" id="PTHR45527:SF1">
    <property type="entry name" value="FATTY ACID SYNTHASE"/>
    <property type="match status" value="1"/>
</dbReference>
<evidence type="ECO:0000313" key="7">
    <source>
        <dbReference type="Proteomes" id="UP001260534"/>
    </source>
</evidence>
<dbReference type="NCBIfam" id="NF003417">
    <property type="entry name" value="PRK04813.1"/>
    <property type="match status" value="4"/>
</dbReference>
<proteinExistence type="predicted"/>
<dbReference type="Gene3D" id="1.10.1200.10">
    <property type="entry name" value="ACP-like"/>
    <property type="match status" value="4"/>
</dbReference>
<sequence>MAHVEYSTVYDQTIPLSFAQQRMWFTYQLEGRSSIYNMPFALRIEGDVDASAMRTALNDLVVRHESLRTVIGDGGGVGEQRVLAHGELDVWFALRDVDEADLHTAMIEESGYAFALECELPIRATLYRLDSGAHVLLIVLHHIACDGWSLAPLTRDLIDAYIVRVNGGTLDWAPLPVQYADYALWQRETLGDEDDPGSLVAQLADYWRRQLADLPERTNLPMDRSHPAIPTHRGDAVFFTIESHLHQRIHELARAYQATPFMVLHTAVATLLHKHGAGDDIVVGSPIAGRTDESLHELIGFFVNNLVLRTDLSGNPSFAEVLSRVRDTDLAAFEHQDMPFERLVEILNPTRSLAHQPLFQTTIVVQNNASADIISPDLSVRPEPIWMINAKNDLYFTFLEEEEDGKKAFLASIDYACDLFDRTSVEGLADRLVRLLDAMLEDPSRKLDSVELLTKDERKQVLCEWNATEREMPREGFAALFERWVVETPDAAAIAFGDEVISYRDLDARANKLAHYLHDLGVGPESLVGLCVERSHLFPIGMLGILKAGAAYLPIDPDYPDERIAWMLNDAMTPVIVSESRVLDRLPSHWAQLIELDTDEEIFAEYPDTAPPRETGLDNLSYVIYTSGSTGTPKGVMLSQRGIASLAASQIACFAVMPGSRVLQFASPSFDAAFWECCMALLSGSCLVLAHADALAPGDALLDTLRRHRVTHVTLPPAALPVMAPDYLPDCTHLIVAGDSCQPAQVQRWSRDRHMFNAYGPTETTVCATIGNPLHGHMAPPIGRPIYNARVYVLDAALRPVPVGVVGELYLAGRGLARGYLNRPGLTAERFIADPFATSERMYRSGDLARWRADGQLDFLGRVDHQIKIRGFRIELGEIDAALARLPGVAQSTVLAKEDTNADRQLVGYVVPHEAAALDPVSLRQALAASLPDYMVPAAIVMLAEMPLTSNGKINRKALPAPEYRVQSRMPRTPQETALAMLFAEVLGLEQVGIDDSFFDLGGHSLLATRLVNRIRSNMGVDVPIRTLFENSSVASLAEHLGAVDAVRSPLRAFVRPEHVPASYAQQRLWFIHELEGSSGTYNIPLALRLSGRVDYDALVTALHDLLMRHESLRTVFAEVDGAIVQRILSLEDASTELHVDAVAADAWNETVARLAVCGFDLRQQLPFRMHLLSSSAEDHVLLILMHHIASDGWSLPPLLRDLGSAYAARRNGHAPAWAPLPVQYADYALWQRDLLGDESDACSRAARQADYWKRALADIPEQVNLPFDRPRPAVASYRGEALHFSVSTEIHHRLAKLARDRNATLFMVLHAAIALLLQKLGAGDDIVIGTPIAGRTDEAMEDLVGFFVNTLVLRVDLSGTLSFSELLDRVRSTDLAAYAHQDLPFERLVELLNPVRSLSHQPLFQVMFDLQNGMDAELSLPGLSLSHHPIDVKAVKYDLNFVFAEQRTATGEFGGLLASLEYAADLFDKRTVEHLAARMVHILDAISARPDAAVSTVDILDADERSLLLEAWNDTARVLDAEPVPQLFSRQALRTPSAIALTCDERSFTYAELEAQVERLAQRVFAAGAGPERCVAIALPRSLDAVVAVLAVLRSGAAYLPLDLAYPPDRLAFMLEDARPALVLSERDDHPFLQPHHVILRPSDDDASVVMMQPLPLPDPRHPAYIIYTSGSTGRPKGVVVCHGNLSDFICWAVDHFGERLSRMWLSTSLCFDVSVFELLAPLCMGGSVRIVDDLLALAHEPADAFSSSMISTVPSALAALIEQGVSLHGVRDIVLAGEAFMPSLAERIAGQWPTCRIANLYGPTESTVYVTGWDGEANMLSSSIGRPLANAQVYALDAGLRPVPIGVPGELYLAGLGLARGYLHRPSLTAERFVASPFHIGKRLYRTGDLVRWTPHGHLEFLGRVDHQVKIRGFRIELGEIESAIASLPGVAISVAGARTDHAGHPQLLGYAVAEQGATLDPVSMRRALSATLPDYMIPAAIVVLPALPTTPNGKLDRKALPTPNFTSAHRRAPRTPQESTLASLFIEVLGIPEVSIDDNFFDIGGHSLLATRLVSRIRAIFGVELAIRTLFEQPTIAGLAEHIRHGANGRPALRARPHAERPTLSYAQQRLWFVQQLEGPSATYNIPLALRLRGVLDVLALRLALDDLLVRHESLRTVFDSTEGNVLQRILVVDEARVPFAQRTDAGWHDEVALATAIDAAATTGFDLSTDLPLRAHLLQLAPDEHVLVLVLHHIAGDGWSLAPLLRDLGAAYAARRDGRAPDWTPLPVQYADYALWQRELLGDENDANSLLAQQGEFWKRTLDGIPEQITLPTDRSRPAVASHRGDVIEFVVDAQTHAQLVALARQQNATLFMVIHAAFALLLHKLGAGDDVVIGTPVAGRTDDALDDLVGFFVNTLVLRTDLSGNPTFRELLARVRTADLAAYAHQDLPFERLVELINPTRSLSHQPLFQVMLMLQNTGEAAVQIEGLQVQPVPVGKSSSKFDLRMALVEQRGNDGSAAGIAAELEFNRDLFDVPTIRALACRFAGLLREVTRTPDARPSMVCLLDDTELDSIQRSWSETSQAYTPMTLPALFELQVARTPDALAVIHGSRHLTYAQLNRRANRVAHALIHAGIGSEQMVALSLQRSPELVVALLGILKAGAVYLPIDPSYPAARIAATLEDARPFCAIVDAASRGALLAHYAALESTALWTLPALEDRADLNDNERNPDDADRVRPLDVGNAAYVLYTSGSTGKPKGVCVQHRSVSAYLRFLTKNYGIGPGDIALNLTSISFDPSIRDLLCPLASGAAVAMIDGEIAQDPVGCLRAMHATAATCMLSVTPSMLHGIVEAQATLALPLVLRQLHTCGEALSSGLLSSAISALDCEVIANQYGPTECTMTSTWKVFRNDECRNGAITIGRPVANTRLYVLDGGLQPVPPGVHGELYIGGYGLARGYFKRAVATAERFVADPFVVGQRMYRTGDLVRRLPNGDLDLLGRVDQQVKIRGVRVEPAETEAALARLPNVARAAVIAHENKSGDKQLVAYVVAEPGATLDGGALHRALAAILPGALVPAAVMVLPRLPLLPNGKLDRKELPAPDYKRQQPCAPRTSQEAALAEIFAEVLEVADIGVDDSFFELGGHSLLAMRLVARVRLAFGVELAIRDVFERPTISALALRLDCASRVRARIVAGSRPQHLPLSYSQQRLWFIHHLEGISGTYNMPLALRLHGELDRKALRQALNDVLSRHEILRTVYSEFEGLAEQRVLPAAEFAVGIDEVMVDVSRLTTTLSSLASQGFDLAKELPLRAYLLRIAADENVLLLVLHHIASDGWSLAPLIHDIDHAYSARCGNASPDWAPLPVQYADYALWQRELYGNEGEERSEIERQAEFWRTTLAGLPTIALPTDHPRPIMPSYRGGTARIVVESQLHERLNQIALENNATLFMVLHAAFALLLHKLGAGDDIVIGTPIAGRSDAALEGLVGCFLNTLVLRTDLSGHPGFAELIQRVRATDIAAYAHQDLPFEKLVETLNPTRSLSHQPLFQVMFTLQNNRMPEAKIGDLQITTVHFDKRLAKFDLRLSMADQYDANGAPAGILGEIEYSLDLFTAETASAIATRLQRLLASFAMTTAEQSIINISVMDAEELQQLCKWNNTTHPVETTTLPALFERQAARAPDAAALVFEGSTLNYATLNAHANRLAHCMIANGIGPENIVGIALPRSTDLVVALLATLKTGAAYLPLDLDYPAERIAHMVSHAAPSCVLTRSDVAACLPMDCGIPLWHFDVELAEFGSQNELNPTDADRINPLLGAHPAYVIYTSGSTGRPKGVVICHEAIVNRLQWMQATYPIGSNDRVLQKTPSSFDVSVWEFFWPLLEGATLVLARPSGHKDPSYLASLIQSQSVTTLHFVPSMLQAFVQEPTAAECTSLRRVFCSGESLSRDTQRAMQKLQSVELHNLYGPTEAAVDVSYYACSMVQDHVSVPIGKPIWNTRLYVLNAELQPVPSNVPGELYIGGVALARGYLGSPAFTAERFVANPFAIGERMYRTGDLARRLPDGNIDFLGRVDHQVKIRGLRIELGEVESRLAEQDGVAQAAVVARADDQGTSRILGYVVGHPNAHIEPKRLRGALADVLPDYMVPAAISVLPALPITPNGKLDRKALPVPSLGVRSGRPPQTAREMLLADLFAEVLGVRDISADDSFFDLGGDSIRSIQLVNLARNVCLALTPRDVLMLQNVAALAAAARPLTTQKEKDDGSGSFLPTPIMRDLFLRGGRDARSYQNFLIRSPANLTLQTLEAIIQALLDGHDVLRMRVPHNDAFCAEVEVSPRGTIKAAERIQRCSLEGMEMEQREMLLRQELLRAQKRIDPKNASQFQIVWFDEGYGRPGMLLLCFHHLVMDPVSWRILQADLPVLHAHVIKGVTPSLDSGTSFRRWSQYLHGAADSPEVQAELPYWKHVLAAPDPLLGKRPLRRRRIDGDCASHHLDLTLSPKPTASLLSLANVCAISINEFLITAFALTLLQWRLERGGETFSEVRFDMEGHGREYGNDLDLTRTVGWFTSIYPVRIDLGSKEPRIGDTASRVEILKRVSAQLRCIPRKGWAYPLLRHLSSYASDALDSCETSQVIFNYLGRMALSESRDWMSMPESSMLGHRDADLALPYTLQLMAILHDGEDESLITTRMVASADLLSEDDLSILGAIWTRTLLSFAECNADIEIDCSEVKQNNATNRARDQSGLQPNALTID</sequence>
<dbReference type="NCBIfam" id="TIGR01733">
    <property type="entry name" value="AA-adenyl-dom"/>
    <property type="match status" value="4"/>
</dbReference>
<dbReference type="InterPro" id="IPR025110">
    <property type="entry name" value="AMP-bd_C"/>
</dbReference>
<dbReference type="InterPro" id="IPR000873">
    <property type="entry name" value="AMP-dep_synth/lig_dom"/>
</dbReference>
<dbReference type="Gene3D" id="2.30.38.10">
    <property type="entry name" value="Luciferase, Domain 3"/>
    <property type="match status" value="3"/>
</dbReference>
<dbReference type="Proteomes" id="UP001260534">
    <property type="component" value="Unassembled WGS sequence"/>
</dbReference>
<dbReference type="CDD" id="cd17646">
    <property type="entry name" value="A_NRPS_AB3403-like"/>
    <property type="match status" value="1"/>
</dbReference>
<dbReference type="SUPFAM" id="SSF47336">
    <property type="entry name" value="ACP-like"/>
    <property type="match status" value="4"/>
</dbReference>
<evidence type="ECO:0000256" key="1">
    <source>
        <dbReference type="ARBA" id="ARBA00001957"/>
    </source>
</evidence>
<dbReference type="Gene3D" id="3.30.300.30">
    <property type="match status" value="4"/>
</dbReference>
<feature type="domain" description="Carrier" evidence="5">
    <location>
        <begin position="4153"/>
        <end position="4227"/>
    </location>
</feature>
<dbReference type="CDD" id="cd17652">
    <property type="entry name" value="A_NRPS_CmdD_like"/>
    <property type="match status" value="1"/>
</dbReference>
<dbReference type="InterPro" id="IPR006162">
    <property type="entry name" value="Ppantetheine_attach_site"/>
</dbReference>
<feature type="domain" description="Carrier" evidence="5">
    <location>
        <begin position="3091"/>
        <end position="3166"/>
    </location>
</feature>
<dbReference type="PROSITE" id="PS00455">
    <property type="entry name" value="AMP_BINDING"/>
    <property type="match status" value="4"/>
</dbReference>
<keyword evidence="3" id="KW-0597">Phosphoprotein</keyword>
<dbReference type="Gene3D" id="3.40.50.980">
    <property type="match status" value="6"/>
</dbReference>
<evidence type="ECO:0000256" key="3">
    <source>
        <dbReference type="ARBA" id="ARBA00022553"/>
    </source>
</evidence>
<comment type="caution">
    <text evidence="6">The sequence shown here is derived from an EMBL/GenBank/DDBJ whole genome shotgun (WGS) entry which is preliminary data.</text>
</comment>
<dbReference type="SUPFAM" id="SSF52777">
    <property type="entry name" value="CoA-dependent acyltransferases"/>
    <property type="match status" value="10"/>
</dbReference>
<dbReference type="Gene3D" id="3.30.559.10">
    <property type="entry name" value="Chloramphenicol acetyltransferase-like domain"/>
    <property type="match status" value="5"/>
</dbReference>
<dbReference type="InterPro" id="IPR020806">
    <property type="entry name" value="PKS_PP-bd"/>
</dbReference>
<evidence type="ECO:0000256" key="4">
    <source>
        <dbReference type="SAM" id="MobiDB-lite"/>
    </source>
</evidence>
<gene>
    <name evidence="6" type="ORF">PNQ69_20570</name>
</gene>
<evidence type="ECO:0000259" key="5">
    <source>
        <dbReference type="PROSITE" id="PS50075"/>
    </source>
</evidence>
<dbReference type="PANTHER" id="PTHR45527">
    <property type="entry name" value="NONRIBOSOMAL PEPTIDE SYNTHETASE"/>
    <property type="match status" value="1"/>
</dbReference>
<dbReference type="InterPro" id="IPR009081">
    <property type="entry name" value="PP-bd_ACP"/>
</dbReference>
<dbReference type="PROSITE" id="PS00012">
    <property type="entry name" value="PHOSPHOPANTETHEINE"/>
    <property type="match status" value="4"/>
</dbReference>
<dbReference type="SUPFAM" id="SSF56801">
    <property type="entry name" value="Acetyl-CoA synthetase-like"/>
    <property type="match status" value="4"/>
</dbReference>
<dbReference type="Pfam" id="PF00550">
    <property type="entry name" value="PP-binding"/>
    <property type="match status" value="4"/>
</dbReference>
<dbReference type="NCBIfam" id="NF004282">
    <property type="entry name" value="PRK05691.1"/>
    <property type="match status" value="5"/>
</dbReference>
<evidence type="ECO:0000313" key="6">
    <source>
        <dbReference type="EMBL" id="MDS9995161.1"/>
    </source>
</evidence>
<dbReference type="Pfam" id="PF00668">
    <property type="entry name" value="Condensation"/>
    <property type="match status" value="5"/>
</dbReference>
<dbReference type="CDD" id="cd05930">
    <property type="entry name" value="A_NRPS"/>
    <property type="match status" value="2"/>
</dbReference>
<accession>A0ABU2IAK4</accession>
<dbReference type="InterPro" id="IPR036736">
    <property type="entry name" value="ACP-like_sf"/>
</dbReference>
<dbReference type="InterPro" id="IPR010071">
    <property type="entry name" value="AA_adenyl_dom"/>
</dbReference>
<organism evidence="6 7">
    <name type="scientific">Xanthomonas hawaiiensis</name>
    <dbReference type="NCBI Taxonomy" id="3003247"/>
    <lineage>
        <taxon>Bacteria</taxon>
        <taxon>Pseudomonadati</taxon>
        <taxon>Pseudomonadota</taxon>
        <taxon>Gammaproteobacteria</taxon>
        <taxon>Lysobacterales</taxon>
        <taxon>Lysobacteraceae</taxon>
        <taxon>Xanthomonas</taxon>
    </lineage>
</organism>
<comment type="cofactor">
    <cofactor evidence="1">
        <name>pantetheine 4'-phosphate</name>
        <dbReference type="ChEBI" id="CHEBI:47942"/>
    </cofactor>
</comment>
<keyword evidence="7" id="KW-1185">Reference proteome</keyword>
<feature type="region of interest" description="Disordered" evidence="4">
    <location>
        <begin position="1997"/>
        <end position="2019"/>
    </location>
</feature>
<feature type="domain" description="Carrier" evidence="5">
    <location>
        <begin position="970"/>
        <end position="1045"/>
    </location>
</feature>
<dbReference type="InterPro" id="IPR042099">
    <property type="entry name" value="ANL_N_sf"/>
</dbReference>
<dbReference type="InterPro" id="IPR023213">
    <property type="entry name" value="CAT-like_dom_sf"/>
</dbReference>
<dbReference type="RefSeq" id="WP_311163394.1">
    <property type="nucleotide sequence ID" value="NZ_JAQMHB010000001.1"/>
</dbReference>
<feature type="domain" description="Carrier" evidence="5">
    <location>
        <begin position="2015"/>
        <end position="2090"/>
    </location>
</feature>
<dbReference type="PROSITE" id="PS50075">
    <property type="entry name" value="CARRIER"/>
    <property type="match status" value="4"/>
</dbReference>
<dbReference type="Gene3D" id="3.30.559.30">
    <property type="entry name" value="Nonribosomal peptide synthetase, condensation domain"/>
    <property type="match status" value="5"/>
</dbReference>
<keyword evidence="2" id="KW-0596">Phosphopantetheine</keyword>
<dbReference type="EMBL" id="JAQMHB010000001">
    <property type="protein sequence ID" value="MDS9995161.1"/>
    <property type="molecule type" value="Genomic_DNA"/>
</dbReference>
<name>A0ABU2IAK4_9XANT</name>
<evidence type="ECO:0000256" key="2">
    <source>
        <dbReference type="ARBA" id="ARBA00022450"/>
    </source>
</evidence>
<dbReference type="Gene3D" id="3.40.50.12780">
    <property type="entry name" value="N-terminal domain of ligase-like"/>
    <property type="match status" value="1"/>
</dbReference>
<dbReference type="Pfam" id="PF13193">
    <property type="entry name" value="AMP-binding_C"/>
    <property type="match status" value="4"/>
</dbReference>
<dbReference type="Pfam" id="PF00501">
    <property type="entry name" value="AMP-binding"/>
    <property type="match status" value="4"/>
</dbReference>
<dbReference type="SMART" id="SM00823">
    <property type="entry name" value="PKS_PP"/>
    <property type="match status" value="4"/>
</dbReference>